<dbReference type="InterPro" id="IPR019546">
    <property type="entry name" value="TAT_signal_bac_arc"/>
</dbReference>
<dbReference type="Gene3D" id="3.40.50.700">
    <property type="entry name" value="NADH:ubiquinone oxidoreductase-like, 20kDa subunit"/>
    <property type="match status" value="1"/>
</dbReference>
<keyword evidence="9" id="KW-0560">Oxidoreductase</keyword>
<keyword evidence="10" id="KW-0408">Iron</keyword>
<evidence type="ECO:0000313" key="17">
    <source>
        <dbReference type="EMBL" id="MDT8902952.1"/>
    </source>
</evidence>
<evidence type="ECO:0000259" key="16">
    <source>
        <dbReference type="Pfam" id="PF14720"/>
    </source>
</evidence>
<dbReference type="PANTHER" id="PTHR30013">
    <property type="entry name" value="NIFE / NIFESE HYDROGENASE SMALL SUBUNIT FAMILY MEMBER"/>
    <property type="match status" value="1"/>
</dbReference>
<proteinExistence type="inferred from homology"/>
<keyword evidence="14" id="KW-1133">Transmembrane helix</keyword>
<comment type="subcellular location">
    <subcellularLocation>
        <location evidence="3">Cell envelope</location>
    </subcellularLocation>
</comment>
<keyword evidence="12" id="KW-0003">3Fe-4S</keyword>
<dbReference type="Pfam" id="PF14720">
    <property type="entry name" value="NiFe_hyd_SSU_C"/>
    <property type="match status" value="1"/>
</dbReference>
<dbReference type="NCBIfam" id="TIGR00391">
    <property type="entry name" value="hydA"/>
    <property type="match status" value="1"/>
</dbReference>
<keyword evidence="11" id="KW-0411">Iron-sulfur</keyword>
<evidence type="ECO:0000256" key="4">
    <source>
        <dbReference type="ARBA" id="ARBA00006605"/>
    </source>
</evidence>
<evidence type="ECO:0000256" key="14">
    <source>
        <dbReference type="SAM" id="Phobius"/>
    </source>
</evidence>
<name>A0ABU3P1P4_9FIRM</name>
<evidence type="ECO:0000256" key="5">
    <source>
        <dbReference type="ARBA" id="ARBA00011771"/>
    </source>
</evidence>
<keyword evidence="8" id="KW-0732">Signal</keyword>
<feature type="coiled-coil region" evidence="13">
    <location>
        <begin position="359"/>
        <end position="386"/>
    </location>
</feature>
<evidence type="ECO:0000256" key="2">
    <source>
        <dbReference type="ARBA" id="ARBA00001966"/>
    </source>
</evidence>
<keyword evidence="6" id="KW-0004">4Fe-4S</keyword>
<dbReference type="RefSeq" id="WP_413781415.1">
    <property type="nucleotide sequence ID" value="NZ_JAUOZS010000001.1"/>
</dbReference>
<dbReference type="PRINTS" id="PR00614">
    <property type="entry name" value="NIHGNASESMLL"/>
</dbReference>
<evidence type="ECO:0000256" key="12">
    <source>
        <dbReference type="ARBA" id="ARBA00023291"/>
    </source>
</evidence>
<dbReference type="InterPro" id="IPR037024">
    <property type="entry name" value="NiFe_Hase_small_N_sf"/>
</dbReference>
<dbReference type="InterPro" id="IPR006137">
    <property type="entry name" value="NADH_UbQ_OxRdtase-like_20kDa"/>
</dbReference>
<gene>
    <name evidence="17" type="ORF">Q4T40_17045</name>
</gene>
<organism evidence="17 18">
    <name type="scientific">Anaeroselena agilis</name>
    <dbReference type="NCBI Taxonomy" id="3063788"/>
    <lineage>
        <taxon>Bacteria</taxon>
        <taxon>Bacillati</taxon>
        <taxon>Bacillota</taxon>
        <taxon>Negativicutes</taxon>
        <taxon>Acetonemataceae</taxon>
        <taxon>Anaeroselena</taxon>
    </lineage>
</organism>
<protein>
    <submittedName>
        <fullName evidence="17">Hydrogenase small subunit</fullName>
    </submittedName>
</protein>
<evidence type="ECO:0000256" key="6">
    <source>
        <dbReference type="ARBA" id="ARBA00022485"/>
    </source>
</evidence>
<dbReference type="NCBIfam" id="TIGR01409">
    <property type="entry name" value="TAT_signal_seq"/>
    <property type="match status" value="1"/>
</dbReference>
<keyword evidence="13" id="KW-0175">Coiled coil</keyword>
<comment type="cofactor">
    <cofactor evidence="1">
        <name>[3Fe-4S] cluster</name>
        <dbReference type="ChEBI" id="CHEBI:21137"/>
    </cofactor>
</comment>
<dbReference type="Proteomes" id="UP001254848">
    <property type="component" value="Unassembled WGS sequence"/>
</dbReference>
<comment type="similarity">
    <text evidence="4">Belongs to the [NiFe]/[NiFeSe] hydrogenase small subunit family.</text>
</comment>
<evidence type="ECO:0000256" key="10">
    <source>
        <dbReference type="ARBA" id="ARBA00023004"/>
    </source>
</evidence>
<dbReference type="EMBL" id="JAUOZS010000001">
    <property type="protein sequence ID" value="MDT8902952.1"/>
    <property type="molecule type" value="Genomic_DNA"/>
</dbReference>
<keyword evidence="7" id="KW-0479">Metal-binding</keyword>
<feature type="domain" description="Cytochrome-c3 hydrogenase C-terminal" evidence="16">
    <location>
        <begin position="219"/>
        <end position="297"/>
    </location>
</feature>
<evidence type="ECO:0000259" key="15">
    <source>
        <dbReference type="Pfam" id="PF01058"/>
    </source>
</evidence>
<keyword evidence="14" id="KW-0472">Membrane</keyword>
<dbReference type="InterPro" id="IPR027394">
    <property type="entry name" value="Cytochrome-c3_hydrogenase_C"/>
</dbReference>
<dbReference type="Pfam" id="PF01058">
    <property type="entry name" value="Oxidored_q6"/>
    <property type="match status" value="1"/>
</dbReference>
<evidence type="ECO:0000256" key="1">
    <source>
        <dbReference type="ARBA" id="ARBA00001927"/>
    </source>
</evidence>
<evidence type="ECO:0000256" key="8">
    <source>
        <dbReference type="ARBA" id="ARBA00022729"/>
    </source>
</evidence>
<dbReference type="Gene3D" id="4.10.480.10">
    <property type="entry name" value="Cytochrome-c3 hydrogenase, C-terminal domain"/>
    <property type="match status" value="1"/>
</dbReference>
<keyword evidence="14" id="KW-0812">Transmembrane</keyword>
<evidence type="ECO:0000256" key="7">
    <source>
        <dbReference type="ARBA" id="ARBA00022723"/>
    </source>
</evidence>
<evidence type="ECO:0000256" key="9">
    <source>
        <dbReference type="ARBA" id="ARBA00023002"/>
    </source>
</evidence>
<feature type="transmembrane region" description="Helical" evidence="14">
    <location>
        <begin position="315"/>
        <end position="337"/>
    </location>
</feature>
<feature type="domain" description="NADH:ubiquinone oxidoreductase-like 20kDa subunit" evidence="15">
    <location>
        <begin position="50"/>
        <end position="201"/>
    </location>
</feature>
<reference evidence="17 18" key="1">
    <citation type="submission" date="2023-07" db="EMBL/GenBank/DDBJ databases">
        <title>The novel representative of Negativicutes class, Anaeroselena agilis gen. nov. sp. nov.</title>
        <authorList>
            <person name="Prokofeva M.I."/>
            <person name="Elcheninov A.G."/>
            <person name="Klyukina A."/>
            <person name="Kublanov I.V."/>
            <person name="Frolov E.N."/>
            <person name="Podosokorskaya O.A."/>
        </authorList>
    </citation>
    <scope>NUCLEOTIDE SEQUENCE [LARGE SCALE GENOMIC DNA]</scope>
    <source>
        <strain evidence="17 18">4137-cl</strain>
    </source>
</reference>
<dbReference type="PANTHER" id="PTHR30013:SF7">
    <property type="entry name" value="HYDROGENASE-2 SMALL CHAIN"/>
    <property type="match status" value="1"/>
</dbReference>
<sequence length="414" mass="45742">MLSRREFLKLCLAATATTGLAEILIPVLRQASAQSALPRPPVIWLELGSCTGESVSLDNTRNPNFYQLLTEFLDLRYHWLYNTVQGDGAVRVMLDTVEKEAGKFWLVVEGSVMTAADGRYNHIFMRNGEMVTGLAALREFAPKARYVIAVGDCAAFGGPGAAHPNPGGGKGVWDVITDRVVINVSGCPSHPDWMTGTFSHLLLYGLPELDAYNRPKLFYSRTIHDQCQRRQQFEDGIFAAFPGEGGCLYKVGCKGPVTHADCPSRQWNDYVNWPVKAGTPCIGCASPHFPDGMTPFYNHLPDIRTRSVSVSVRKIGAAFAALGVGAVATHLAAGIFARRIHDHYLDGTKPSDPAPPENLTQVKQELDDLIRQQNALMSEAKQLEAAKPHRRRPKSWLRRLVGFWRTEDKTGKDK</sequence>
<evidence type="ECO:0000256" key="13">
    <source>
        <dbReference type="SAM" id="Coils"/>
    </source>
</evidence>
<dbReference type="InterPro" id="IPR037148">
    <property type="entry name" value="NiFe-Hase_small_C_sf"/>
</dbReference>
<keyword evidence="18" id="KW-1185">Reference proteome</keyword>
<comment type="cofactor">
    <cofactor evidence="2">
        <name>[4Fe-4S] cluster</name>
        <dbReference type="ChEBI" id="CHEBI:49883"/>
    </cofactor>
</comment>
<evidence type="ECO:0000313" key="18">
    <source>
        <dbReference type="Proteomes" id="UP001254848"/>
    </source>
</evidence>
<dbReference type="SUPFAM" id="SSF56770">
    <property type="entry name" value="HydA/Nqo6-like"/>
    <property type="match status" value="1"/>
</dbReference>
<dbReference type="InterPro" id="IPR001821">
    <property type="entry name" value="NiFe_hydrogenase_ssu"/>
</dbReference>
<dbReference type="PROSITE" id="PS51318">
    <property type="entry name" value="TAT"/>
    <property type="match status" value="1"/>
</dbReference>
<accession>A0ABU3P1P4</accession>
<comment type="caution">
    <text evidence="17">The sequence shown here is derived from an EMBL/GenBank/DDBJ whole genome shotgun (WGS) entry which is preliminary data.</text>
</comment>
<comment type="subunit">
    <text evidence="5">Heterodimer of a large and a small subunit.</text>
</comment>
<evidence type="ECO:0000256" key="11">
    <source>
        <dbReference type="ARBA" id="ARBA00023014"/>
    </source>
</evidence>
<evidence type="ECO:0000256" key="3">
    <source>
        <dbReference type="ARBA" id="ARBA00004196"/>
    </source>
</evidence>
<dbReference type="InterPro" id="IPR006311">
    <property type="entry name" value="TAT_signal"/>
</dbReference>